<accession>A0A316UT05</accession>
<feature type="transmembrane region" description="Helical" evidence="7">
    <location>
        <begin position="99"/>
        <end position="118"/>
    </location>
</feature>
<feature type="compositionally biased region" description="Basic and acidic residues" evidence="6">
    <location>
        <begin position="16"/>
        <end position="31"/>
    </location>
</feature>
<feature type="region of interest" description="Disordered" evidence="6">
    <location>
        <begin position="16"/>
        <end position="35"/>
    </location>
</feature>
<feature type="transmembrane region" description="Helical" evidence="7">
    <location>
        <begin position="191"/>
        <end position="213"/>
    </location>
</feature>
<evidence type="ECO:0000256" key="4">
    <source>
        <dbReference type="ARBA" id="ARBA00022989"/>
    </source>
</evidence>
<dbReference type="FunFam" id="1.20.1250.20:FF:000013">
    <property type="entry name" value="MFS general substrate transporter"/>
    <property type="match status" value="1"/>
</dbReference>
<feature type="domain" description="Major facilitator superfamily (MFS) profile" evidence="8">
    <location>
        <begin position="64"/>
        <end position="475"/>
    </location>
</feature>
<keyword evidence="4 7" id="KW-1133">Transmembrane helix</keyword>
<dbReference type="OrthoDB" id="2985014at2759"/>
<sequence>MAAQLRKVLSLDEKKHDGDIHETSDAPHNGDHATPTLTAGKEAELLAHRRQVEKKLKRKLDFIMLPIVLLVYVLNYIDRNSISQARLSGLERDLKLTDVQYQTALALLYPLYIAMQVPSNLMLAYCGRPSIYLGTFIILWGVVSGATGAVHSFHQLAAIRVILGAVEAPWFPGVLFLLSRWYTRREITVRTALFYAASIASNAFAGLIAAGILGNMEGVRGIAAWRWLFIIMGAITVGVGIGVMFLLPDFPENTKVWFTQEELAVAVQRLKEDVGDTGHEEPPSPFSGFILAAKDIKVWILTLMLFAVTLGCSFNAFFPTLVGTLGYGKIETLLITVPPWFVAFVAVYLNALHADRKGERFWHMAGPLVVGIIGFIIAASTKAVGARFFGIFVMASSYAGYVIVLSWASNTIPRPAYKRAAGLGMINCLSNLANLTGSYVWPKAWGPTYWRSYTIAACAFIVCITCGVVLKLHLQRLNKELDRTQGPPVPLPSADDEENAEPLTDEQRVERARLHFRYLV</sequence>
<dbReference type="STRING" id="1569628.A0A316UT05"/>
<dbReference type="GeneID" id="37027664"/>
<keyword evidence="10" id="KW-1185">Reference proteome</keyword>
<evidence type="ECO:0000256" key="1">
    <source>
        <dbReference type="ARBA" id="ARBA00004141"/>
    </source>
</evidence>
<keyword evidence="2" id="KW-0813">Transport</keyword>
<evidence type="ECO:0000256" key="6">
    <source>
        <dbReference type="SAM" id="MobiDB-lite"/>
    </source>
</evidence>
<dbReference type="PANTHER" id="PTHR43791">
    <property type="entry name" value="PERMEASE-RELATED"/>
    <property type="match status" value="1"/>
</dbReference>
<evidence type="ECO:0000313" key="10">
    <source>
        <dbReference type="Proteomes" id="UP000245884"/>
    </source>
</evidence>
<dbReference type="EMBL" id="KZ819665">
    <property type="protein sequence ID" value="PWN28402.1"/>
    <property type="molecule type" value="Genomic_DNA"/>
</dbReference>
<evidence type="ECO:0000256" key="3">
    <source>
        <dbReference type="ARBA" id="ARBA00022692"/>
    </source>
</evidence>
<feature type="region of interest" description="Disordered" evidence="6">
    <location>
        <begin position="484"/>
        <end position="505"/>
    </location>
</feature>
<dbReference type="Pfam" id="PF07690">
    <property type="entry name" value="MFS_1"/>
    <property type="match status" value="1"/>
</dbReference>
<dbReference type="Gene3D" id="1.20.1250.20">
    <property type="entry name" value="MFS general substrate transporter like domains"/>
    <property type="match status" value="2"/>
</dbReference>
<dbReference type="FunFam" id="1.20.1250.20:FF:000057">
    <property type="entry name" value="MFS general substrate transporter"/>
    <property type="match status" value="1"/>
</dbReference>
<evidence type="ECO:0000256" key="7">
    <source>
        <dbReference type="SAM" id="Phobius"/>
    </source>
</evidence>
<dbReference type="InterPro" id="IPR011701">
    <property type="entry name" value="MFS"/>
</dbReference>
<feature type="compositionally biased region" description="Acidic residues" evidence="6">
    <location>
        <begin position="494"/>
        <end position="504"/>
    </location>
</feature>
<proteinExistence type="predicted"/>
<protein>
    <submittedName>
        <fullName evidence="9">MFS general substrate transporter</fullName>
    </submittedName>
</protein>
<dbReference type="GO" id="GO:0022857">
    <property type="term" value="F:transmembrane transporter activity"/>
    <property type="evidence" value="ECO:0007669"/>
    <property type="project" value="InterPro"/>
</dbReference>
<feature type="transmembrane region" description="Helical" evidence="7">
    <location>
        <begin position="60"/>
        <end position="77"/>
    </location>
</feature>
<dbReference type="InterPro" id="IPR020846">
    <property type="entry name" value="MFS_dom"/>
</dbReference>
<gene>
    <name evidence="9" type="ORF">BDZ90DRAFT_231386</name>
</gene>
<feature type="transmembrane region" description="Helical" evidence="7">
    <location>
        <begin position="420"/>
        <end position="441"/>
    </location>
</feature>
<feature type="transmembrane region" description="Helical" evidence="7">
    <location>
        <begin position="298"/>
        <end position="318"/>
    </location>
</feature>
<dbReference type="PANTHER" id="PTHR43791:SF6">
    <property type="entry name" value="TRANSPORTER, PUTATIVE (AFU_ORTHOLOGUE AFUA_1G16690)-RELATED"/>
    <property type="match status" value="1"/>
</dbReference>
<dbReference type="InterPro" id="IPR036259">
    <property type="entry name" value="MFS_trans_sf"/>
</dbReference>
<dbReference type="PROSITE" id="PS50850">
    <property type="entry name" value="MFS"/>
    <property type="match status" value="1"/>
</dbReference>
<feature type="transmembrane region" description="Helical" evidence="7">
    <location>
        <begin position="130"/>
        <end position="151"/>
    </location>
</feature>
<reference evidence="9 10" key="1">
    <citation type="journal article" date="2018" name="Mol. Biol. Evol.">
        <title>Broad Genomic Sampling Reveals a Smut Pathogenic Ancestry of the Fungal Clade Ustilaginomycotina.</title>
        <authorList>
            <person name="Kijpornyongpan T."/>
            <person name="Mondo S.J."/>
            <person name="Barry K."/>
            <person name="Sandor L."/>
            <person name="Lee J."/>
            <person name="Lipzen A."/>
            <person name="Pangilinan J."/>
            <person name="LaButti K."/>
            <person name="Hainaut M."/>
            <person name="Henrissat B."/>
            <person name="Grigoriev I.V."/>
            <person name="Spatafora J.W."/>
            <person name="Aime M.C."/>
        </authorList>
    </citation>
    <scope>NUCLEOTIDE SEQUENCE [LARGE SCALE GENOMIC DNA]</scope>
    <source>
        <strain evidence="9 10">MCA 5214</strain>
    </source>
</reference>
<feature type="transmembrane region" description="Helical" evidence="7">
    <location>
        <begin position="386"/>
        <end position="408"/>
    </location>
</feature>
<comment type="subcellular location">
    <subcellularLocation>
        <location evidence="1">Membrane</location>
        <topology evidence="1">Multi-pass membrane protein</topology>
    </subcellularLocation>
</comment>
<feature type="transmembrane region" description="Helical" evidence="7">
    <location>
        <begin position="330"/>
        <end position="349"/>
    </location>
</feature>
<keyword evidence="5 7" id="KW-0472">Membrane</keyword>
<evidence type="ECO:0000313" key="9">
    <source>
        <dbReference type="EMBL" id="PWN28402.1"/>
    </source>
</evidence>
<feature type="transmembrane region" description="Helical" evidence="7">
    <location>
        <begin position="225"/>
        <end position="247"/>
    </location>
</feature>
<dbReference type="GO" id="GO:0016020">
    <property type="term" value="C:membrane"/>
    <property type="evidence" value="ECO:0007669"/>
    <property type="project" value="UniProtKB-SubCell"/>
</dbReference>
<keyword evidence="3 7" id="KW-0812">Transmembrane</keyword>
<dbReference type="RefSeq" id="XP_025363014.1">
    <property type="nucleotide sequence ID" value="XM_025505841.1"/>
</dbReference>
<name>A0A316UT05_9BASI</name>
<evidence type="ECO:0000256" key="5">
    <source>
        <dbReference type="ARBA" id="ARBA00023136"/>
    </source>
</evidence>
<organism evidence="9 10">
    <name type="scientific">Jaminaea rosea</name>
    <dbReference type="NCBI Taxonomy" id="1569628"/>
    <lineage>
        <taxon>Eukaryota</taxon>
        <taxon>Fungi</taxon>
        <taxon>Dikarya</taxon>
        <taxon>Basidiomycota</taxon>
        <taxon>Ustilaginomycotina</taxon>
        <taxon>Exobasidiomycetes</taxon>
        <taxon>Microstromatales</taxon>
        <taxon>Microstromatales incertae sedis</taxon>
        <taxon>Jaminaea</taxon>
    </lineage>
</organism>
<feature type="transmembrane region" description="Helical" evidence="7">
    <location>
        <begin position="453"/>
        <end position="474"/>
    </location>
</feature>
<evidence type="ECO:0000259" key="8">
    <source>
        <dbReference type="PROSITE" id="PS50850"/>
    </source>
</evidence>
<dbReference type="SUPFAM" id="SSF103473">
    <property type="entry name" value="MFS general substrate transporter"/>
    <property type="match status" value="1"/>
</dbReference>
<feature type="transmembrane region" description="Helical" evidence="7">
    <location>
        <begin position="361"/>
        <end position="380"/>
    </location>
</feature>
<dbReference type="Proteomes" id="UP000245884">
    <property type="component" value="Unassembled WGS sequence"/>
</dbReference>
<dbReference type="AlphaFoldDB" id="A0A316UT05"/>
<evidence type="ECO:0000256" key="2">
    <source>
        <dbReference type="ARBA" id="ARBA00022448"/>
    </source>
</evidence>
<feature type="transmembrane region" description="Helical" evidence="7">
    <location>
        <begin position="157"/>
        <end position="179"/>
    </location>
</feature>